<name>A0A0K8PJB1_STRAJ</name>
<evidence type="ECO:0000313" key="1">
    <source>
        <dbReference type="EMBL" id="GAP47961.1"/>
    </source>
</evidence>
<dbReference type="OrthoDB" id="4307146at2"/>
<dbReference type="PATRIC" id="fig|146537.3.peg.2843"/>
<dbReference type="Proteomes" id="UP000053859">
    <property type="component" value="Unassembled WGS sequence"/>
</dbReference>
<proteinExistence type="predicted"/>
<dbReference type="RefSeq" id="WP_148640317.1">
    <property type="nucleotide sequence ID" value="NZ_DF968245.1"/>
</dbReference>
<reference evidence="1" key="1">
    <citation type="journal article" date="2015" name="Genome Announc.">
        <title>Draft Genome Sequence of Thiostrepton-Producing Streptomyces azureus ATCC 14921.</title>
        <authorList>
            <person name="Sakihara K."/>
            <person name="Maeda J."/>
            <person name="Tashiro K."/>
            <person name="Fujino Y."/>
            <person name="Kuhara S."/>
            <person name="Ohshima T."/>
            <person name="Ogata S."/>
            <person name="Doi K."/>
        </authorList>
    </citation>
    <scope>NUCLEOTIDE SEQUENCE [LARGE SCALE GENOMIC DNA]</scope>
    <source>
        <strain evidence="1">ATCC14921</strain>
    </source>
</reference>
<sequence>METESARAVLAPGADPITRGLLVRLRASAAYGEPDGEAGRQGSGREGFLPELPDSQLLGVLSAYHRRLCRVEFSESTDRAA</sequence>
<dbReference type="AlphaFoldDB" id="A0A0K8PJB1"/>
<organism evidence="1 2">
    <name type="scientific">Streptomyces azureus</name>
    <dbReference type="NCBI Taxonomy" id="146537"/>
    <lineage>
        <taxon>Bacteria</taxon>
        <taxon>Bacillati</taxon>
        <taxon>Actinomycetota</taxon>
        <taxon>Actinomycetes</taxon>
        <taxon>Kitasatosporales</taxon>
        <taxon>Streptomycetaceae</taxon>
        <taxon>Streptomyces</taxon>
    </lineage>
</organism>
<protein>
    <submittedName>
        <fullName evidence="1">Uncharacterized protein</fullName>
    </submittedName>
</protein>
<keyword evidence="2" id="KW-1185">Reference proteome</keyword>
<dbReference type="EMBL" id="DF968245">
    <property type="protein sequence ID" value="GAP47961.1"/>
    <property type="molecule type" value="Genomic_DNA"/>
</dbReference>
<evidence type="ECO:0000313" key="2">
    <source>
        <dbReference type="Proteomes" id="UP000053859"/>
    </source>
</evidence>
<accession>A0A0K8PJB1</accession>
<gene>
    <name evidence="1" type="ORF">SAZU_2698</name>
</gene>